<sequence length="310" mass="35026">MIKPIYPITTLGIFSLFILTVSCKKNTVSAASAATPETVQKVMGSVQDTLVNNSGIYILYPGEKEADSLKKAMGEEQFYTVADDSNYYMSEISGRLKEKAVYTNLKTIRFPKEKFIFNKKDHKNNWIVIEYREGNQPLVFSLVDYYNRLDGNKKKSSHLSAIDAYMKNDQLSMTTMDINGDGKEDKIFSNKPGTGDGLFVFLNQDGGYTLELQSTNFSQDGGNQVSGIKKEGNGFSVTTDFPKGIDRYTYFIRYNKNFVIDKVVHEIDSWQDKKVQICTFNPKIVLPKPTDEIFSELIESEKKAHCTSGK</sequence>
<proteinExistence type="predicted"/>
<dbReference type="EMBL" id="JAUTAL010000001">
    <property type="protein sequence ID" value="MDQ1097229.1"/>
    <property type="molecule type" value="Genomic_DNA"/>
</dbReference>
<dbReference type="InterPro" id="IPR028994">
    <property type="entry name" value="Integrin_alpha_N"/>
</dbReference>
<protein>
    <recommendedName>
        <fullName evidence="3">Lipoprotein</fullName>
    </recommendedName>
</protein>
<keyword evidence="2" id="KW-1185">Reference proteome</keyword>
<evidence type="ECO:0000313" key="1">
    <source>
        <dbReference type="EMBL" id="MDQ1097229.1"/>
    </source>
</evidence>
<evidence type="ECO:0008006" key="3">
    <source>
        <dbReference type="Google" id="ProtNLM"/>
    </source>
</evidence>
<name>A0ABU0TJL4_9FLAO</name>
<evidence type="ECO:0000313" key="2">
    <source>
        <dbReference type="Proteomes" id="UP001225072"/>
    </source>
</evidence>
<reference evidence="1 2" key="1">
    <citation type="submission" date="2023-07" db="EMBL/GenBank/DDBJ databases">
        <title>Functional and genomic diversity of the sorghum phyllosphere microbiome.</title>
        <authorList>
            <person name="Shade A."/>
        </authorList>
    </citation>
    <scope>NUCLEOTIDE SEQUENCE [LARGE SCALE GENOMIC DNA]</scope>
    <source>
        <strain evidence="1 2">SORGH_AS_1064</strain>
    </source>
</reference>
<accession>A0ABU0TJL4</accession>
<gene>
    <name evidence="1" type="ORF">QE404_002376</name>
</gene>
<dbReference type="Proteomes" id="UP001225072">
    <property type="component" value="Unassembled WGS sequence"/>
</dbReference>
<dbReference type="PROSITE" id="PS51257">
    <property type="entry name" value="PROKAR_LIPOPROTEIN"/>
    <property type="match status" value="1"/>
</dbReference>
<dbReference type="SUPFAM" id="SSF69318">
    <property type="entry name" value="Integrin alpha N-terminal domain"/>
    <property type="match status" value="1"/>
</dbReference>
<comment type="caution">
    <text evidence="1">The sequence shown here is derived from an EMBL/GenBank/DDBJ whole genome shotgun (WGS) entry which is preliminary data.</text>
</comment>
<dbReference type="RefSeq" id="WP_307450600.1">
    <property type="nucleotide sequence ID" value="NZ_JAUTAL010000001.1"/>
</dbReference>
<organism evidence="1 2">
    <name type="scientific">Chryseobacterium camelliae</name>
    <dbReference type="NCBI Taxonomy" id="1265445"/>
    <lineage>
        <taxon>Bacteria</taxon>
        <taxon>Pseudomonadati</taxon>
        <taxon>Bacteroidota</taxon>
        <taxon>Flavobacteriia</taxon>
        <taxon>Flavobacteriales</taxon>
        <taxon>Weeksellaceae</taxon>
        <taxon>Chryseobacterium group</taxon>
        <taxon>Chryseobacterium</taxon>
    </lineage>
</organism>